<keyword evidence="3" id="KW-1185">Reference proteome</keyword>
<accession>A0A4S8LS36</accession>
<dbReference type="OrthoDB" id="2576233at2759"/>
<dbReference type="Pfam" id="PF18759">
    <property type="entry name" value="Plavaka"/>
    <property type="match status" value="1"/>
</dbReference>
<feature type="region of interest" description="Disordered" evidence="1">
    <location>
        <begin position="30"/>
        <end position="61"/>
    </location>
</feature>
<dbReference type="Proteomes" id="UP000297245">
    <property type="component" value="Unassembled WGS sequence"/>
</dbReference>
<feature type="compositionally biased region" description="Low complexity" evidence="1">
    <location>
        <begin position="38"/>
        <end position="48"/>
    </location>
</feature>
<gene>
    <name evidence="2" type="ORF">K435DRAFT_820522</name>
</gene>
<proteinExistence type="predicted"/>
<sequence>MVIDHTGDYFGDYNTLDPDVDIATVDENEDHFVPSYPGGDSDNSGSCSDEGDDDTTDDEEGWELPVDITDAGLSRSPSPELLFPDGFLEEPAKLPPACPPLPTQHHDIQEPFIESYPDSRAGAPLLSQTSFTSDHQRYEQGIGRKTNIWAPFQSEIDWRIAKWAKMRGPSSTSFTELLAIDGVCEKLGLSYRNVNELNKIIDEHLPSSRPQFKRQEVIVQGRVVEVYFRDILQCVKALYGDAEFAPYLKFSPERHFKDGTKQERLYHDMHTGDWWWSIQTALDRNAGPGRTAIPIIISSDKTQVTVFRNKSAYPVYLTIGNIPKELRRKPSKRAYILLGYLPATNLEHIKNTASRRRSVTNLFHTCMRHIVKPLEVPGSTGVIMTSGDGVERLGHPIFAAFVGDYPEQILVTCSISGYCPCCTIPRQRIGENTEPHPLRHLRSILEALQMVDEGAAAFVKACKDVGIKPVFEPFWANLPYSNIFLAITPDLLHQLYQGVFKHMKAWVLEVYGTHEIDARCRRLPPNHNIRLFMKGIASLSRLSGQEHDQISRFILGLICDTPLPNGMSGVRLVRCLRGLLDFLFLAQYPVVLHLGTFDNFNTEYTERLHIDMAKDAYRSTNKKDEYPQMMKWLERKEKIAKHESYLSWIRSGEHPPLRAHWIPPGLNTARTLKLTKHPSVYAVKIPEGSSLCRFLVQLKNPHLSGRRLEDAVDSLFLGISHVSTYHRVKFLQYDELTNVFSTADSIHVQPSRRDKHGKDVNGRFDTALVRINDSEGPMQVIQDTRVAQVRLVFTVPEKSADYLFEGIPVKDKPRHLAYVEWFSPFSTQPDENCGLYKVSRCNVEGGRLASVVDVRRLVCSIHLFPRFGRIANRDWTSSTVLDQCPSFFTNLHSDRHIYQLFVA</sequence>
<dbReference type="InterPro" id="IPR041078">
    <property type="entry name" value="Plavaka"/>
</dbReference>
<dbReference type="AlphaFoldDB" id="A0A4S8LS36"/>
<reference evidence="2 3" key="1">
    <citation type="journal article" date="2019" name="Nat. Ecol. Evol.">
        <title>Megaphylogeny resolves global patterns of mushroom evolution.</title>
        <authorList>
            <person name="Varga T."/>
            <person name="Krizsan K."/>
            <person name="Foldi C."/>
            <person name="Dima B."/>
            <person name="Sanchez-Garcia M."/>
            <person name="Sanchez-Ramirez S."/>
            <person name="Szollosi G.J."/>
            <person name="Szarkandi J.G."/>
            <person name="Papp V."/>
            <person name="Albert L."/>
            <person name="Andreopoulos W."/>
            <person name="Angelini C."/>
            <person name="Antonin V."/>
            <person name="Barry K.W."/>
            <person name="Bougher N.L."/>
            <person name="Buchanan P."/>
            <person name="Buyck B."/>
            <person name="Bense V."/>
            <person name="Catcheside P."/>
            <person name="Chovatia M."/>
            <person name="Cooper J."/>
            <person name="Damon W."/>
            <person name="Desjardin D."/>
            <person name="Finy P."/>
            <person name="Geml J."/>
            <person name="Haridas S."/>
            <person name="Hughes K."/>
            <person name="Justo A."/>
            <person name="Karasinski D."/>
            <person name="Kautmanova I."/>
            <person name="Kiss B."/>
            <person name="Kocsube S."/>
            <person name="Kotiranta H."/>
            <person name="LaButti K.M."/>
            <person name="Lechner B.E."/>
            <person name="Liimatainen K."/>
            <person name="Lipzen A."/>
            <person name="Lukacs Z."/>
            <person name="Mihaltcheva S."/>
            <person name="Morgado L.N."/>
            <person name="Niskanen T."/>
            <person name="Noordeloos M.E."/>
            <person name="Ohm R.A."/>
            <person name="Ortiz-Santana B."/>
            <person name="Ovrebo C."/>
            <person name="Racz N."/>
            <person name="Riley R."/>
            <person name="Savchenko A."/>
            <person name="Shiryaev A."/>
            <person name="Soop K."/>
            <person name="Spirin V."/>
            <person name="Szebenyi C."/>
            <person name="Tomsovsky M."/>
            <person name="Tulloss R.E."/>
            <person name="Uehling J."/>
            <person name="Grigoriev I.V."/>
            <person name="Vagvolgyi C."/>
            <person name="Papp T."/>
            <person name="Martin F.M."/>
            <person name="Miettinen O."/>
            <person name="Hibbett D.S."/>
            <person name="Nagy L.G."/>
        </authorList>
    </citation>
    <scope>NUCLEOTIDE SEQUENCE [LARGE SCALE GENOMIC DNA]</scope>
    <source>
        <strain evidence="2 3">CBS 962.96</strain>
    </source>
</reference>
<evidence type="ECO:0000256" key="1">
    <source>
        <dbReference type="SAM" id="MobiDB-lite"/>
    </source>
</evidence>
<evidence type="ECO:0000313" key="2">
    <source>
        <dbReference type="EMBL" id="THU92309.1"/>
    </source>
</evidence>
<dbReference type="EMBL" id="ML179283">
    <property type="protein sequence ID" value="THU92309.1"/>
    <property type="molecule type" value="Genomic_DNA"/>
</dbReference>
<organism evidence="2 3">
    <name type="scientific">Dendrothele bispora (strain CBS 962.96)</name>
    <dbReference type="NCBI Taxonomy" id="1314807"/>
    <lineage>
        <taxon>Eukaryota</taxon>
        <taxon>Fungi</taxon>
        <taxon>Dikarya</taxon>
        <taxon>Basidiomycota</taxon>
        <taxon>Agaricomycotina</taxon>
        <taxon>Agaricomycetes</taxon>
        <taxon>Agaricomycetidae</taxon>
        <taxon>Agaricales</taxon>
        <taxon>Agaricales incertae sedis</taxon>
        <taxon>Dendrothele</taxon>
    </lineage>
</organism>
<protein>
    <submittedName>
        <fullName evidence="2">Uncharacterized protein</fullName>
    </submittedName>
</protein>
<feature type="compositionally biased region" description="Acidic residues" evidence="1">
    <location>
        <begin position="49"/>
        <end position="61"/>
    </location>
</feature>
<name>A0A4S8LS36_DENBC</name>
<evidence type="ECO:0000313" key="3">
    <source>
        <dbReference type="Proteomes" id="UP000297245"/>
    </source>
</evidence>